<evidence type="ECO:0000313" key="1">
    <source>
        <dbReference type="EMBL" id="RKF12395.1"/>
    </source>
</evidence>
<dbReference type="OrthoDB" id="7745846at2"/>
<evidence type="ECO:0000313" key="2">
    <source>
        <dbReference type="Proteomes" id="UP000281128"/>
    </source>
</evidence>
<reference evidence="1 2" key="1">
    <citation type="submission" date="2018-09" db="EMBL/GenBank/DDBJ databases">
        <title>Roseovarius spongiae sp. nov., isolated from a marine sponge.</title>
        <authorList>
            <person name="Zhuang L."/>
            <person name="Luo L."/>
        </authorList>
    </citation>
    <scope>NUCLEOTIDE SEQUENCE [LARGE SCALE GENOMIC DNA]</scope>
    <source>
        <strain evidence="1 2">HN-E21</strain>
    </source>
</reference>
<dbReference type="Proteomes" id="UP000281128">
    <property type="component" value="Unassembled WGS sequence"/>
</dbReference>
<sequence>MTQTTTPLPAADSPDGEANLLDFVIAALQATGRIPAPRPRTGLPEHLNLDTIRGLHVAPQGGGWGANVVFDAPAGLPNTLGTPDAHPCPTPLDGFLLGAVIVCEVLTGSRKLPFLVVGDRLICAAR</sequence>
<accession>A0A3A8ARB2</accession>
<name>A0A3A8ARB2_9RHOB</name>
<organism evidence="1 2">
    <name type="scientific">Roseovarius spongiae</name>
    <dbReference type="NCBI Taxonomy" id="2320272"/>
    <lineage>
        <taxon>Bacteria</taxon>
        <taxon>Pseudomonadati</taxon>
        <taxon>Pseudomonadota</taxon>
        <taxon>Alphaproteobacteria</taxon>
        <taxon>Rhodobacterales</taxon>
        <taxon>Roseobacteraceae</taxon>
        <taxon>Roseovarius</taxon>
    </lineage>
</organism>
<keyword evidence="2" id="KW-1185">Reference proteome</keyword>
<dbReference type="RefSeq" id="WP_121169037.1">
    <property type="nucleotide sequence ID" value="NZ_RAPE01000008.1"/>
</dbReference>
<dbReference type="AlphaFoldDB" id="A0A3A8ARB2"/>
<comment type="caution">
    <text evidence="1">The sequence shown here is derived from an EMBL/GenBank/DDBJ whole genome shotgun (WGS) entry which is preliminary data.</text>
</comment>
<gene>
    <name evidence="1" type="ORF">D6850_18155</name>
</gene>
<protein>
    <submittedName>
        <fullName evidence="1">Uncharacterized protein</fullName>
    </submittedName>
</protein>
<proteinExistence type="predicted"/>
<dbReference type="EMBL" id="RAPE01000008">
    <property type="protein sequence ID" value="RKF12395.1"/>
    <property type="molecule type" value="Genomic_DNA"/>
</dbReference>